<dbReference type="STRING" id="1129374.AJE_09999"/>
<reference evidence="1 2" key="1">
    <citation type="journal article" date="2012" name="J. Bacteriol.">
        <title>Genome Sequence of Extracellular-Protease-Producing Alishewanella jeotgali Isolated from Traditional Korean Fermented Seafood.</title>
        <authorList>
            <person name="Jung J."/>
            <person name="Chun J."/>
            <person name="Park W."/>
        </authorList>
    </citation>
    <scope>NUCLEOTIDE SEQUENCE [LARGE SCALE GENOMIC DNA]</scope>
    <source>
        <strain evidence="1 2">KCTC 22429</strain>
    </source>
</reference>
<dbReference type="AlphaFoldDB" id="H3ZF61"/>
<dbReference type="eggNOG" id="ENOG5032XB1">
    <property type="taxonomic scope" value="Bacteria"/>
</dbReference>
<proteinExistence type="predicted"/>
<protein>
    <recommendedName>
        <fullName evidence="3">Twin-arginine translocation pathway signal</fullName>
    </recommendedName>
</protein>
<evidence type="ECO:0000313" key="2">
    <source>
        <dbReference type="Proteomes" id="UP000012046"/>
    </source>
</evidence>
<dbReference type="EMBL" id="AHTH01000030">
    <property type="protein sequence ID" value="EHR40779.1"/>
    <property type="molecule type" value="Genomic_DNA"/>
</dbReference>
<accession>H3ZF61</accession>
<organism evidence="1 2">
    <name type="scientific">Alishewanella jeotgali KCTC 22429</name>
    <dbReference type="NCBI Taxonomy" id="1129374"/>
    <lineage>
        <taxon>Bacteria</taxon>
        <taxon>Pseudomonadati</taxon>
        <taxon>Pseudomonadota</taxon>
        <taxon>Gammaproteobacteria</taxon>
        <taxon>Alteromonadales</taxon>
        <taxon>Alteromonadaceae</taxon>
        <taxon>Alishewanella</taxon>
    </lineage>
</organism>
<keyword evidence="2" id="KW-1185">Reference proteome</keyword>
<sequence length="163" mass="18157">MNRRQFILSGLALGTTVTLGLNGYQLLNSDDTANSELVLAALLPALLYGALPSAPAESNAAISRTIAAVHDSLAFLPLRQQQELQLLFNLLAQRLGRLALSGHWLPLAELSLPQRLTLFARWRDSYLAVLQQAYHGLRELLFAAYYSQPEHWATLNYTAPRFR</sequence>
<dbReference type="RefSeq" id="WP_008950767.1">
    <property type="nucleotide sequence ID" value="NZ_AHTH01000030.1"/>
</dbReference>
<gene>
    <name evidence="1" type="ORF">AJE_09999</name>
</gene>
<evidence type="ECO:0008006" key="3">
    <source>
        <dbReference type="Google" id="ProtNLM"/>
    </source>
</evidence>
<dbReference type="PATRIC" id="fig|1129374.4.peg.1992"/>
<dbReference type="Proteomes" id="UP000012046">
    <property type="component" value="Unassembled WGS sequence"/>
</dbReference>
<evidence type="ECO:0000313" key="1">
    <source>
        <dbReference type="EMBL" id="EHR40779.1"/>
    </source>
</evidence>
<name>H3ZF61_9ALTE</name>
<comment type="caution">
    <text evidence="1">The sequence shown here is derived from an EMBL/GenBank/DDBJ whole genome shotgun (WGS) entry which is preliminary data.</text>
</comment>